<evidence type="ECO:0000256" key="3">
    <source>
        <dbReference type="RuleBase" id="RU000363"/>
    </source>
</evidence>
<dbReference type="InterPro" id="IPR036291">
    <property type="entry name" value="NAD(P)-bd_dom_sf"/>
</dbReference>
<feature type="domain" description="Ketoreductase" evidence="4">
    <location>
        <begin position="3"/>
        <end position="191"/>
    </location>
</feature>
<evidence type="ECO:0000256" key="2">
    <source>
        <dbReference type="ARBA" id="ARBA00023002"/>
    </source>
</evidence>
<keyword evidence="2" id="KW-0560">Oxidoreductase</keyword>
<dbReference type="Gene3D" id="3.40.50.720">
    <property type="entry name" value="NAD(P)-binding Rossmann-like Domain"/>
    <property type="match status" value="1"/>
</dbReference>
<name>A0ABT0E8G6_9GAMM</name>
<dbReference type="PANTHER" id="PTHR44196">
    <property type="entry name" value="DEHYDROGENASE/REDUCTASE SDR FAMILY MEMBER 7B"/>
    <property type="match status" value="1"/>
</dbReference>
<comment type="similarity">
    <text evidence="1 3">Belongs to the short-chain dehydrogenases/reductases (SDR) family.</text>
</comment>
<protein>
    <submittedName>
        <fullName evidence="5">SDR family oxidoreductase</fullName>
    </submittedName>
</protein>
<dbReference type="Pfam" id="PF00106">
    <property type="entry name" value="adh_short"/>
    <property type="match status" value="1"/>
</dbReference>
<organism evidence="5 6">
    <name type="scientific">Alcanivorax quisquiliarum</name>
    <dbReference type="NCBI Taxonomy" id="2933565"/>
    <lineage>
        <taxon>Bacteria</taxon>
        <taxon>Pseudomonadati</taxon>
        <taxon>Pseudomonadota</taxon>
        <taxon>Gammaproteobacteria</taxon>
        <taxon>Oceanospirillales</taxon>
        <taxon>Alcanivoracaceae</taxon>
        <taxon>Alcanivorax</taxon>
    </lineage>
</organism>
<dbReference type="CDD" id="cd05233">
    <property type="entry name" value="SDR_c"/>
    <property type="match status" value="1"/>
</dbReference>
<proteinExistence type="inferred from homology"/>
<dbReference type="InterPro" id="IPR002347">
    <property type="entry name" value="SDR_fam"/>
</dbReference>
<comment type="caution">
    <text evidence="5">The sequence shown here is derived from an EMBL/GenBank/DDBJ whole genome shotgun (WGS) entry which is preliminary data.</text>
</comment>
<evidence type="ECO:0000256" key="1">
    <source>
        <dbReference type="ARBA" id="ARBA00006484"/>
    </source>
</evidence>
<dbReference type="PRINTS" id="PR00081">
    <property type="entry name" value="GDHRDH"/>
</dbReference>
<dbReference type="Proteomes" id="UP001165524">
    <property type="component" value="Unassembled WGS sequence"/>
</dbReference>
<dbReference type="PANTHER" id="PTHR44196:SF1">
    <property type="entry name" value="DEHYDROGENASE_REDUCTASE SDR FAMILY MEMBER 7B"/>
    <property type="match status" value="1"/>
</dbReference>
<dbReference type="PRINTS" id="PR00080">
    <property type="entry name" value="SDRFAMILY"/>
</dbReference>
<evidence type="ECO:0000313" key="5">
    <source>
        <dbReference type="EMBL" id="MCK0538131.1"/>
    </source>
</evidence>
<dbReference type="SUPFAM" id="SSF51735">
    <property type="entry name" value="NAD(P)-binding Rossmann-fold domains"/>
    <property type="match status" value="1"/>
</dbReference>
<dbReference type="SMART" id="SM00822">
    <property type="entry name" value="PKS_KR"/>
    <property type="match status" value="1"/>
</dbReference>
<dbReference type="PROSITE" id="PS00061">
    <property type="entry name" value="ADH_SHORT"/>
    <property type="match status" value="1"/>
</dbReference>
<evidence type="ECO:0000313" key="6">
    <source>
        <dbReference type="Proteomes" id="UP001165524"/>
    </source>
</evidence>
<evidence type="ECO:0000259" key="4">
    <source>
        <dbReference type="SMART" id="SM00822"/>
    </source>
</evidence>
<accession>A0ABT0E8G6</accession>
<gene>
    <name evidence="5" type="ORF">MU846_10455</name>
</gene>
<dbReference type="EMBL" id="JALKII010000006">
    <property type="protein sequence ID" value="MCK0538131.1"/>
    <property type="molecule type" value="Genomic_DNA"/>
</dbReference>
<keyword evidence="6" id="KW-1185">Reference proteome</keyword>
<dbReference type="InterPro" id="IPR020904">
    <property type="entry name" value="Sc_DH/Rdtase_CS"/>
</dbReference>
<reference evidence="5" key="1">
    <citation type="submission" date="2022-04" db="EMBL/GenBank/DDBJ databases">
        <title>Alcanivorax sp. CY1518 draft genome sequence.</title>
        <authorList>
            <person name="Zhao G."/>
            <person name="An M."/>
        </authorList>
    </citation>
    <scope>NUCLEOTIDE SEQUENCE</scope>
    <source>
        <strain evidence="5">CY1518</strain>
    </source>
</reference>
<sequence length="278" mass="30620">MPHHVLITGGASGLGRALAERYLRSGAHVLIADRNATGGEATCHALQPLASRYGGSVHFHLADICRDEDWHALRAWCQARWQGLDVLINNAGVAAGGRIEKLPMDDWDWIIEINLKGMIRGLREFVPLLKQQGHGQIINIASLAAIANAPVMSSYNVTKSAVVSLSETLRHELGAYGIAVSVACPSFFQTNLADSLRSPEPGLEQSVRKLLASGKLDAAQVADYIFRAAARKHFLIFPHREGRWLWRLKKFAPLVYNRTLGNMGRSVRRKLDHTDHAA</sequence>
<dbReference type="RefSeq" id="WP_246952448.1">
    <property type="nucleotide sequence ID" value="NZ_JALKII010000006.1"/>
</dbReference>
<dbReference type="InterPro" id="IPR057326">
    <property type="entry name" value="KR_dom"/>
</dbReference>
<dbReference type="NCBIfam" id="NF004196">
    <property type="entry name" value="PRK05650.1"/>
    <property type="match status" value="1"/>
</dbReference>